<accession>A0AAV2YJE2</accession>
<dbReference type="AlphaFoldDB" id="A0AAV2YJE2"/>
<feature type="chain" id="PRO_5043741214" evidence="1">
    <location>
        <begin position="25"/>
        <end position="568"/>
    </location>
</feature>
<evidence type="ECO:0000256" key="1">
    <source>
        <dbReference type="SAM" id="SignalP"/>
    </source>
</evidence>
<reference evidence="2" key="1">
    <citation type="submission" date="2022-11" db="EMBL/GenBank/DDBJ databases">
        <authorList>
            <person name="Morgan W.R."/>
            <person name="Tartar A."/>
        </authorList>
    </citation>
    <scope>NUCLEOTIDE SEQUENCE</scope>
    <source>
        <strain evidence="2">ARSEF 373</strain>
    </source>
</reference>
<dbReference type="Gene3D" id="3.90.1570.10">
    <property type="entry name" value="tt1808, chain A"/>
    <property type="match status" value="1"/>
</dbReference>
<comment type="caution">
    <text evidence="2">The sequence shown here is derived from an EMBL/GenBank/DDBJ whole genome shotgun (WGS) entry which is preliminary data.</text>
</comment>
<proteinExistence type="predicted"/>
<name>A0AAV2YJE2_9STRA</name>
<dbReference type="EMBL" id="DAKRPA010000300">
    <property type="protein sequence ID" value="DAZ93666.1"/>
    <property type="molecule type" value="Genomic_DNA"/>
</dbReference>
<reference evidence="2" key="2">
    <citation type="journal article" date="2023" name="Microbiol Resour">
        <title>Decontamination and Annotation of the Draft Genome Sequence of the Oomycete Lagenidium giganteum ARSEF 373.</title>
        <authorList>
            <person name="Morgan W.R."/>
            <person name="Tartar A."/>
        </authorList>
    </citation>
    <scope>NUCLEOTIDE SEQUENCE</scope>
    <source>
        <strain evidence="2">ARSEF 373</strain>
    </source>
</reference>
<dbReference type="InterPro" id="IPR012296">
    <property type="entry name" value="Nuclease_put_TT1808"/>
</dbReference>
<protein>
    <submittedName>
        <fullName evidence="2">Uncharacterized protein</fullName>
    </submittedName>
</protein>
<evidence type="ECO:0000313" key="2">
    <source>
        <dbReference type="EMBL" id="DAZ93666.1"/>
    </source>
</evidence>
<keyword evidence="1" id="KW-0732">Signal</keyword>
<organism evidence="2 3">
    <name type="scientific">Lagenidium giganteum</name>
    <dbReference type="NCBI Taxonomy" id="4803"/>
    <lineage>
        <taxon>Eukaryota</taxon>
        <taxon>Sar</taxon>
        <taxon>Stramenopiles</taxon>
        <taxon>Oomycota</taxon>
        <taxon>Peronosporomycetes</taxon>
        <taxon>Pythiales</taxon>
        <taxon>Pythiaceae</taxon>
    </lineage>
</organism>
<gene>
    <name evidence="2" type="ORF">N0F65_012874</name>
</gene>
<evidence type="ECO:0000313" key="3">
    <source>
        <dbReference type="Proteomes" id="UP001146120"/>
    </source>
</evidence>
<dbReference type="Proteomes" id="UP001146120">
    <property type="component" value="Unassembled WGS sequence"/>
</dbReference>
<feature type="signal peptide" evidence="1">
    <location>
        <begin position="1"/>
        <end position="24"/>
    </location>
</feature>
<sequence length="568" mass="63571">MRRPESLRRLLLVYQWLCALSTHTQPPCASCLVRERVEDYPAEPAREEARSVGPSCSWRANCFLIDEGRFIPFRMVVPGHGAIIPHIITRQTQWAIWGGHGGRARDAQSEHVLDHSLLRNPDVAFIPREDARQLTDAQRWTRGGEPFAPAFVVEIDILIPSLLLSITRCDASTFLTNHVRIHTEKHVARRVGNSVWRDLDGGTVLLGFTLSCEDLDDVLDQESGSSSDEEVDLSAQHDSELLVRSLPTRNGTVLQVRELTVDQTARTVNSTSRAKIDKIAAMVDGPKLSINAVATHSRLVPHNVSPSGPPARLVPLIGYRNDHRNFPVAVAASIASTLRWKQHWHKPPPTGTVHVCHATEAKWNAFADSEDPIVRLNYFEWFPDTEEIHIVEFADAHIEKLNDQFREWHVKRWLAGYMAAKNSQGRRWCPDLSYGPRAHRAPTFRPFLQTFGRSRLKLEFRSSGAWHKNNSTTKAIAIWAAMPGVEPDFTNAECKLYDARTSPLVQLAPFPIVAPTTVIQLDVEFLVFHQGWCSRVSCNSVGGFVLIIGLGNALISRPAISTHCAMVG</sequence>
<keyword evidence="3" id="KW-1185">Reference proteome</keyword>